<evidence type="ECO:0000313" key="2">
    <source>
        <dbReference type="EMBL" id="WBA40840.1"/>
    </source>
</evidence>
<name>A0ABY7LNQ7_9BACT</name>
<reference evidence="2 3" key="1">
    <citation type="submission" date="2022-12" db="EMBL/GenBank/DDBJ databases">
        <title>Hymenobacter canadensis sp. nov. isolated from lake water of the Cambridge Bay, Canada.</title>
        <authorList>
            <person name="Kim W.H."/>
            <person name="Lee Y.M."/>
        </authorList>
    </citation>
    <scope>NUCLEOTIDE SEQUENCE [LARGE SCALE GENOMIC DNA]</scope>
    <source>
        <strain evidence="2 3">PAMC 29467</strain>
    </source>
</reference>
<gene>
    <name evidence="2" type="ORF">O3303_13530</name>
</gene>
<feature type="chain" id="PRO_5046487252" description="SH3 domain-containing protein" evidence="1">
    <location>
        <begin position="20"/>
        <end position="97"/>
    </location>
</feature>
<organism evidence="2 3">
    <name type="scientific">Hymenobacter canadensis</name>
    <dbReference type="NCBI Taxonomy" id="2999067"/>
    <lineage>
        <taxon>Bacteria</taxon>
        <taxon>Pseudomonadati</taxon>
        <taxon>Bacteroidota</taxon>
        <taxon>Cytophagia</taxon>
        <taxon>Cytophagales</taxon>
        <taxon>Hymenobacteraceae</taxon>
        <taxon>Hymenobacter</taxon>
    </lineage>
</organism>
<keyword evidence="1" id="KW-0732">Signal</keyword>
<dbReference type="Proteomes" id="UP001211005">
    <property type="component" value="Chromosome"/>
</dbReference>
<evidence type="ECO:0008006" key="4">
    <source>
        <dbReference type="Google" id="ProtNLM"/>
    </source>
</evidence>
<keyword evidence="3" id="KW-1185">Reference proteome</keyword>
<evidence type="ECO:0000256" key="1">
    <source>
        <dbReference type="SAM" id="SignalP"/>
    </source>
</evidence>
<protein>
    <recommendedName>
        <fullName evidence="4">SH3 domain-containing protein</fullName>
    </recommendedName>
</protein>
<proteinExistence type="predicted"/>
<sequence>MNKPTLFLLSLLGLAACTAAKEDTGSSRTASTSQANTIVECILYDGMTKQSAQLTSLGSDTQVQITDTVDVYFVKARVLKDGQVLNGYMYRSCFGKQ</sequence>
<dbReference type="RefSeq" id="WP_269558926.1">
    <property type="nucleotide sequence ID" value="NZ_CP114767.1"/>
</dbReference>
<feature type="signal peptide" evidence="1">
    <location>
        <begin position="1"/>
        <end position="19"/>
    </location>
</feature>
<dbReference type="EMBL" id="CP114767">
    <property type="protein sequence ID" value="WBA40840.1"/>
    <property type="molecule type" value="Genomic_DNA"/>
</dbReference>
<dbReference type="PROSITE" id="PS51257">
    <property type="entry name" value="PROKAR_LIPOPROTEIN"/>
    <property type="match status" value="1"/>
</dbReference>
<evidence type="ECO:0000313" key="3">
    <source>
        <dbReference type="Proteomes" id="UP001211005"/>
    </source>
</evidence>
<accession>A0ABY7LNQ7</accession>